<evidence type="ECO:0000313" key="1">
    <source>
        <dbReference type="EMBL" id="BBO71279.1"/>
    </source>
</evidence>
<evidence type="ECO:0008006" key="3">
    <source>
        <dbReference type="Google" id="ProtNLM"/>
    </source>
</evidence>
<dbReference type="OrthoDB" id="9797117at2"/>
<evidence type="ECO:0000313" key="2">
    <source>
        <dbReference type="Proteomes" id="UP000427906"/>
    </source>
</evidence>
<accession>A0A5K7YTF9</accession>
<dbReference type="Proteomes" id="UP000427906">
    <property type="component" value="Chromosome"/>
</dbReference>
<dbReference type="KEGG" id="dalk:DSCA_52090"/>
<keyword evidence="2" id="KW-1185">Reference proteome</keyword>
<reference evidence="1 2" key="1">
    <citation type="submission" date="2019-11" db="EMBL/GenBank/DDBJ databases">
        <title>Comparative genomics of hydrocarbon-degrading Desulfosarcina strains.</title>
        <authorList>
            <person name="Watanabe M."/>
            <person name="Kojima H."/>
            <person name="Fukui M."/>
        </authorList>
    </citation>
    <scope>NUCLEOTIDE SEQUENCE [LARGE SCALE GENOMIC DNA]</scope>
    <source>
        <strain evidence="1 2">PL12</strain>
    </source>
</reference>
<name>A0A5K7YTF9_9BACT</name>
<dbReference type="EMBL" id="AP021874">
    <property type="protein sequence ID" value="BBO71279.1"/>
    <property type="molecule type" value="Genomic_DNA"/>
</dbReference>
<proteinExistence type="predicted"/>
<dbReference type="RefSeq" id="WP_155319144.1">
    <property type="nucleotide sequence ID" value="NZ_AP021874.1"/>
</dbReference>
<dbReference type="AlphaFoldDB" id="A0A5K7YTF9"/>
<sequence length="147" mass="15307">MAQPVARKTICVIDGQGGGIGSTIIKKIKELFGESVEIVALGTNAIATAQMLKSRANRGASGENAIVQTVPRADVVVGTLGIMLAHAMMGEVTPRMAEAVCGCGAVKLILPISQENVDVIGVSRDPLPHLVDTLVIDHLTPLIRAHP</sequence>
<protein>
    <recommendedName>
        <fullName evidence="3">DUF3842 domain-containing protein</fullName>
    </recommendedName>
</protein>
<dbReference type="Pfam" id="PF12953">
    <property type="entry name" value="DUF3842"/>
    <property type="match status" value="1"/>
</dbReference>
<gene>
    <name evidence="1" type="ORF">DSCA_52090</name>
</gene>
<organism evidence="1 2">
    <name type="scientific">Desulfosarcina alkanivorans</name>
    <dbReference type="NCBI Taxonomy" id="571177"/>
    <lineage>
        <taxon>Bacteria</taxon>
        <taxon>Pseudomonadati</taxon>
        <taxon>Thermodesulfobacteriota</taxon>
        <taxon>Desulfobacteria</taxon>
        <taxon>Desulfobacterales</taxon>
        <taxon>Desulfosarcinaceae</taxon>
        <taxon>Desulfosarcina</taxon>
    </lineage>
</organism>
<dbReference type="InterPro" id="IPR024208">
    <property type="entry name" value="DUF3842"/>
</dbReference>